<protein>
    <submittedName>
        <fullName evidence="1">Uncharacterized protein</fullName>
    </submittedName>
</protein>
<comment type="caution">
    <text evidence="1">The sequence shown here is derived from an EMBL/GenBank/DDBJ whole genome shotgun (WGS) entry which is preliminary data.</text>
</comment>
<dbReference type="Proteomes" id="UP001595698">
    <property type="component" value="Unassembled WGS sequence"/>
</dbReference>
<accession>A0ABV8EZ91</accession>
<dbReference type="EMBL" id="JBHSBC010000014">
    <property type="protein sequence ID" value="MFC3981719.1"/>
    <property type="molecule type" value="Genomic_DNA"/>
</dbReference>
<evidence type="ECO:0000313" key="1">
    <source>
        <dbReference type="EMBL" id="MFC3981719.1"/>
    </source>
</evidence>
<dbReference type="RefSeq" id="WP_386190209.1">
    <property type="nucleotide sequence ID" value="NZ_JBHSBC010000014.1"/>
</dbReference>
<proteinExistence type="predicted"/>
<keyword evidence="2" id="KW-1185">Reference proteome</keyword>
<name>A0ABV8EZ91_9ACTN</name>
<reference evidence="2" key="1">
    <citation type="journal article" date="2019" name="Int. J. Syst. Evol. Microbiol.">
        <title>The Global Catalogue of Microorganisms (GCM) 10K type strain sequencing project: providing services to taxonomists for standard genome sequencing and annotation.</title>
        <authorList>
            <consortium name="The Broad Institute Genomics Platform"/>
            <consortium name="The Broad Institute Genome Sequencing Center for Infectious Disease"/>
            <person name="Wu L."/>
            <person name="Ma J."/>
        </authorList>
    </citation>
    <scope>NUCLEOTIDE SEQUENCE [LARGE SCALE GENOMIC DNA]</scope>
    <source>
        <strain evidence="2">TBRC 7912</strain>
    </source>
</reference>
<gene>
    <name evidence="1" type="ORF">ACFOYY_16385</name>
</gene>
<evidence type="ECO:0000313" key="2">
    <source>
        <dbReference type="Proteomes" id="UP001595698"/>
    </source>
</evidence>
<organism evidence="1 2">
    <name type="scientific">Streptosporangium jomthongense</name>
    <dbReference type="NCBI Taxonomy" id="1193683"/>
    <lineage>
        <taxon>Bacteria</taxon>
        <taxon>Bacillati</taxon>
        <taxon>Actinomycetota</taxon>
        <taxon>Actinomycetes</taxon>
        <taxon>Streptosporangiales</taxon>
        <taxon>Streptosporangiaceae</taxon>
        <taxon>Streptosporangium</taxon>
    </lineage>
</organism>
<sequence>MDQRADKVYRSPMDSGKNSCVGYLARLPRPDQHGTFLYACGIHAMGLQGVIHFVENNLAKLYEEVRTRRFSMAIECDFAPEGHQVTATRGLTPLYRHDEA</sequence>